<evidence type="ECO:0000313" key="3">
    <source>
        <dbReference type="EMBL" id="OEH91285.1"/>
    </source>
</evidence>
<keyword evidence="4" id="KW-1185">Reference proteome</keyword>
<dbReference type="AlphaFoldDB" id="A0A1E5LB32"/>
<keyword evidence="2" id="KW-1133">Transmembrane helix</keyword>
<organism evidence="3 4">
    <name type="scientific">Bacillus solimangrovi</name>
    <dbReference type="NCBI Taxonomy" id="1305675"/>
    <lineage>
        <taxon>Bacteria</taxon>
        <taxon>Bacillati</taxon>
        <taxon>Bacillota</taxon>
        <taxon>Bacilli</taxon>
        <taxon>Bacillales</taxon>
        <taxon>Bacillaceae</taxon>
        <taxon>Bacillus</taxon>
    </lineage>
</organism>
<dbReference type="RefSeq" id="WP_069718801.1">
    <property type="nucleotide sequence ID" value="NZ_MJEH01000063.1"/>
</dbReference>
<gene>
    <name evidence="3" type="ORF">BFG57_06610</name>
</gene>
<name>A0A1E5LB32_9BACI</name>
<proteinExistence type="predicted"/>
<evidence type="ECO:0000256" key="1">
    <source>
        <dbReference type="SAM" id="MobiDB-lite"/>
    </source>
</evidence>
<feature type="transmembrane region" description="Helical" evidence="2">
    <location>
        <begin position="6"/>
        <end position="24"/>
    </location>
</feature>
<feature type="transmembrane region" description="Helical" evidence="2">
    <location>
        <begin position="36"/>
        <end position="54"/>
    </location>
</feature>
<reference evidence="3 4" key="1">
    <citation type="submission" date="2016-08" db="EMBL/GenBank/DDBJ databases">
        <title>Genome of Bacillus solimangrovi GH2-4.</title>
        <authorList>
            <person name="Lim S."/>
            <person name="Kim B.-C."/>
        </authorList>
    </citation>
    <scope>NUCLEOTIDE SEQUENCE [LARGE SCALE GENOMIC DNA]</scope>
    <source>
        <strain evidence="3 4">GH2-4</strain>
    </source>
</reference>
<feature type="region of interest" description="Disordered" evidence="1">
    <location>
        <begin position="61"/>
        <end position="108"/>
    </location>
</feature>
<dbReference type="OrthoDB" id="2697477at2"/>
<accession>A0A1E5LB32</accession>
<evidence type="ECO:0000256" key="2">
    <source>
        <dbReference type="SAM" id="Phobius"/>
    </source>
</evidence>
<keyword evidence="2" id="KW-0472">Membrane</keyword>
<dbReference type="STRING" id="1305675.BFG57_06610"/>
<keyword evidence="2" id="KW-0812">Transmembrane</keyword>
<dbReference type="Proteomes" id="UP000095209">
    <property type="component" value="Unassembled WGS sequence"/>
</dbReference>
<protein>
    <submittedName>
        <fullName evidence="3">Uncharacterized protein</fullName>
    </submittedName>
</protein>
<evidence type="ECO:0000313" key="4">
    <source>
        <dbReference type="Proteomes" id="UP000095209"/>
    </source>
</evidence>
<feature type="compositionally biased region" description="Basic and acidic residues" evidence="1">
    <location>
        <begin position="75"/>
        <end position="88"/>
    </location>
</feature>
<sequence length="125" mass="14250">MIGTWLTNLICALIGFLLIMFVSLPQNTLETSAIRGLNASILLFLVTYFIRWIIPTVFNSNNSEEDKENSLDDVSSDHTEATEERVESGQDTQQTFQPFGENDYDEIDPIKQTSEYVKSLIHDEQ</sequence>
<comment type="caution">
    <text evidence="3">The sequence shown here is derived from an EMBL/GenBank/DDBJ whole genome shotgun (WGS) entry which is preliminary data.</text>
</comment>
<dbReference type="EMBL" id="MJEH01000063">
    <property type="protein sequence ID" value="OEH91285.1"/>
    <property type="molecule type" value="Genomic_DNA"/>
</dbReference>